<dbReference type="GO" id="GO:0022625">
    <property type="term" value="C:cytosolic large ribosomal subunit"/>
    <property type="evidence" value="ECO:0007669"/>
    <property type="project" value="TreeGrafter"/>
</dbReference>
<dbReference type="NCBIfam" id="NF004133">
    <property type="entry name" value="PRK05618.2-4"/>
    <property type="match status" value="1"/>
</dbReference>
<sequence length="213" mass="23298">MEAVLEAKERSSFNKSGRSQVRNEGYIPAVVYGNNTSNKSIAVNEKDFIKTIREVGRNGIITLAVGSDKRKVMLSDYQRDPLKSSEFVHLDFQVVNFSQKIDVDVNIVLTGEASGVKDGGVLQQSLHSVSISVLPNDVPEQIELDVSHLVVGDTVTLADVPSSNFEINQDLETTVASILPPKQEEEINSGEEQEAGQPENVEGRETTEVNEEA</sequence>
<keyword evidence="10" id="KW-1185">Reference proteome</keyword>
<keyword evidence="4 5" id="KW-0687">Ribonucleoprotein</keyword>
<keyword evidence="3 5" id="KW-0689">Ribosomal protein</keyword>
<dbReference type="InterPro" id="IPR020930">
    <property type="entry name" value="Ribosomal_uL5_bac-type"/>
</dbReference>
<protein>
    <recommendedName>
        <fullName evidence="5">Large ribosomal subunit protein bL25</fullName>
    </recommendedName>
    <alternativeName>
        <fullName evidence="5">General stress protein CTC</fullName>
    </alternativeName>
</protein>
<name>A0A223KX04_9BACI</name>
<evidence type="ECO:0000256" key="3">
    <source>
        <dbReference type="ARBA" id="ARBA00022980"/>
    </source>
</evidence>
<evidence type="ECO:0000256" key="4">
    <source>
        <dbReference type="ARBA" id="ARBA00023274"/>
    </source>
</evidence>
<dbReference type="Gene3D" id="2.170.120.20">
    <property type="entry name" value="Ribosomal protein L25, beta domain"/>
    <property type="match status" value="1"/>
</dbReference>
<dbReference type="InterPro" id="IPR037121">
    <property type="entry name" value="Ribosomal_bL25_C"/>
</dbReference>
<dbReference type="Pfam" id="PF14693">
    <property type="entry name" value="Ribosomal_TL5_C"/>
    <property type="match status" value="1"/>
</dbReference>
<comment type="similarity">
    <text evidence="5">Belongs to the bacterial ribosomal protein bL25 family. CTC subfamily.</text>
</comment>
<keyword evidence="1 5" id="KW-0699">rRNA-binding</keyword>
<dbReference type="InterPro" id="IPR020057">
    <property type="entry name" value="Ribosomal_bL25_b-dom"/>
</dbReference>
<evidence type="ECO:0000256" key="2">
    <source>
        <dbReference type="ARBA" id="ARBA00022884"/>
    </source>
</evidence>
<feature type="region of interest" description="Disordered" evidence="6">
    <location>
        <begin position="180"/>
        <end position="213"/>
    </location>
</feature>
<proteinExistence type="inferred from homology"/>
<dbReference type="STRING" id="1314751.GCA_001591425_03819"/>
<comment type="subunit">
    <text evidence="5">Part of the 50S ribosomal subunit; part of the 5S rRNA/L5/L18/L25 subcomplex. Contacts the 5S rRNA. Binds to the 5S rRNA independently of L5 and L18.</text>
</comment>
<dbReference type="CDD" id="cd00495">
    <property type="entry name" value="Ribosomal_L25_TL5_CTC"/>
    <property type="match status" value="1"/>
</dbReference>
<dbReference type="Gene3D" id="2.40.240.10">
    <property type="entry name" value="Ribosomal Protein L25, Chain P"/>
    <property type="match status" value="1"/>
</dbReference>
<evidence type="ECO:0000313" key="10">
    <source>
        <dbReference type="Proteomes" id="UP000215224"/>
    </source>
</evidence>
<feature type="domain" description="Large ribosomal subunit protein bL25 L25" evidence="7">
    <location>
        <begin position="5"/>
        <end position="92"/>
    </location>
</feature>
<evidence type="ECO:0000256" key="6">
    <source>
        <dbReference type="SAM" id="MobiDB-lite"/>
    </source>
</evidence>
<dbReference type="Pfam" id="PF01386">
    <property type="entry name" value="Ribosomal_L25p"/>
    <property type="match status" value="1"/>
</dbReference>
<dbReference type="GO" id="GO:0006412">
    <property type="term" value="P:translation"/>
    <property type="evidence" value="ECO:0007669"/>
    <property type="project" value="UniProtKB-UniRule"/>
</dbReference>
<dbReference type="EMBL" id="CP018866">
    <property type="protein sequence ID" value="AST93982.1"/>
    <property type="molecule type" value="Genomic_DNA"/>
</dbReference>
<gene>
    <name evidence="5" type="primary">rplY</name>
    <name evidence="5" type="synonym">ctc</name>
    <name evidence="9" type="ORF">BC6307_23295</name>
</gene>
<evidence type="ECO:0000313" key="9">
    <source>
        <dbReference type="EMBL" id="AST93982.1"/>
    </source>
</evidence>
<dbReference type="PANTHER" id="PTHR33284">
    <property type="entry name" value="RIBOSOMAL PROTEIN L25/GLN-TRNA SYNTHETASE, ANTI-CODON-BINDING DOMAIN-CONTAINING PROTEIN"/>
    <property type="match status" value="1"/>
</dbReference>
<dbReference type="RefSeq" id="WP_066419734.1">
    <property type="nucleotide sequence ID" value="NZ_CP018866.1"/>
</dbReference>
<dbReference type="InterPro" id="IPR020056">
    <property type="entry name" value="Rbsml_bL25/Gln-tRNA_synth_N"/>
</dbReference>
<dbReference type="GO" id="GO:0003735">
    <property type="term" value="F:structural constituent of ribosome"/>
    <property type="evidence" value="ECO:0007669"/>
    <property type="project" value="InterPro"/>
</dbReference>
<evidence type="ECO:0000256" key="1">
    <source>
        <dbReference type="ARBA" id="ARBA00022730"/>
    </source>
</evidence>
<keyword evidence="2 5" id="KW-0694">RNA-binding</keyword>
<accession>A0A223KX04</accession>
<dbReference type="InterPro" id="IPR011035">
    <property type="entry name" value="Ribosomal_bL25/Gln-tRNA_synth"/>
</dbReference>
<feature type="domain" description="Large ribosomal subunit protein bL25 beta" evidence="8">
    <location>
        <begin position="100"/>
        <end position="182"/>
    </location>
</feature>
<dbReference type="KEGG" id="bcoh:BC6307_23295"/>
<evidence type="ECO:0000259" key="8">
    <source>
        <dbReference type="Pfam" id="PF14693"/>
    </source>
</evidence>
<dbReference type="PANTHER" id="PTHR33284:SF1">
    <property type="entry name" value="RIBOSOMAL PROTEIN L25_GLN-TRNA SYNTHETASE, ANTI-CODON-BINDING DOMAIN-CONTAINING PROTEIN"/>
    <property type="match status" value="1"/>
</dbReference>
<dbReference type="Proteomes" id="UP000215224">
    <property type="component" value="Chromosome"/>
</dbReference>
<organism evidence="9 10">
    <name type="scientific">Sutcliffiella cohnii</name>
    <dbReference type="NCBI Taxonomy" id="33932"/>
    <lineage>
        <taxon>Bacteria</taxon>
        <taxon>Bacillati</taxon>
        <taxon>Bacillota</taxon>
        <taxon>Bacilli</taxon>
        <taxon>Bacillales</taxon>
        <taxon>Bacillaceae</taxon>
        <taxon>Sutcliffiella</taxon>
    </lineage>
</organism>
<reference evidence="9 10" key="1">
    <citation type="submission" date="2016-12" db="EMBL/GenBank/DDBJ databases">
        <title>The whole genome sequencing and assembly of Bacillus cohnii DSM 6307T strain.</title>
        <authorList>
            <person name="Lee Y.-J."/>
            <person name="Yi H."/>
            <person name="Bahn Y.-S."/>
            <person name="Kim J.F."/>
            <person name="Lee D.-W."/>
        </authorList>
    </citation>
    <scope>NUCLEOTIDE SEQUENCE [LARGE SCALE GENOMIC DNA]</scope>
    <source>
        <strain evidence="9 10">DSM 6307</strain>
    </source>
</reference>
<dbReference type="AlphaFoldDB" id="A0A223KX04"/>
<evidence type="ECO:0000256" key="5">
    <source>
        <dbReference type="HAMAP-Rule" id="MF_01334"/>
    </source>
</evidence>
<dbReference type="InterPro" id="IPR029751">
    <property type="entry name" value="Ribosomal_L25_dom"/>
</dbReference>
<comment type="function">
    <text evidence="5">This is one of the proteins that binds to the 5S RNA in the ribosome where it forms part of the central protuberance.</text>
</comment>
<dbReference type="NCBIfam" id="TIGR00731">
    <property type="entry name" value="bL25_bact_ctc"/>
    <property type="match status" value="1"/>
</dbReference>
<dbReference type="SUPFAM" id="SSF50715">
    <property type="entry name" value="Ribosomal protein L25-like"/>
    <property type="match status" value="1"/>
</dbReference>
<dbReference type="GO" id="GO:0008097">
    <property type="term" value="F:5S rRNA binding"/>
    <property type="evidence" value="ECO:0007669"/>
    <property type="project" value="InterPro"/>
</dbReference>
<dbReference type="HAMAP" id="MF_01334">
    <property type="entry name" value="Ribosomal_bL25_CTC"/>
    <property type="match status" value="1"/>
</dbReference>
<dbReference type="InterPro" id="IPR001021">
    <property type="entry name" value="Ribosomal_bL25_long"/>
</dbReference>
<evidence type="ECO:0000259" key="7">
    <source>
        <dbReference type="Pfam" id="PF01386"/>
    </source>
</evidence>